<evidence type="ECO:0000256" key="3">
    <source>
        <dbReference type="ARBA" id="ARBA00023157"/>
    </source>
</evidence>
<dbReference type="FunFam" id="3.30.60.30:FF:000115">
    <property type="entry name" value="Predicted protein"/>
    <property type="match status" value="1"/>
</dbReference>
<feature type="non-terminal residue" evidence="5">
    <location>
        <position position="51"/>
    </location>
</feature>
<evidence type="ECO:0000313" key="6">
    <source>
        <dbReference type="Proteomes" id="UP000001593"/>
    </source>
</evidence>
<dbReference type="SUPFAM" id="SSF100895">
    <property type="entry name" value="Kazal-type serine protease inhibitors"/>
    <property type="match status" value="1"/>
</dbReference>
<dbReference type="HOGENOM" id="CLU_169765_6_1_1"/>
<accession>A7TB37</accession>
<evidence type="ECO:0000256" key="1">
    <source>
        <dbReference type="ARBA" id="ARBA00022690"/>
    </source>
</evidence>
<dbReference type="CDD" id="cd00104">
    <property type="entry name" value="KAZAL_FS"/>
    <property type="match status" value="1"/>
</dbReference>
<feature type="domain" description="Kazal-like" evidence="4">
    <location>
        <begin position="1"/>
        <end position="51"/>
    </location>
</feature>
<dbReference type="InterPro" id="IPR050653">
    <property type="entry name" value="Prot_Inhib_GrowthFact_Antg"/>
</dbReference>
<feature type="non-terminal residue" evidence="5">
    <location>
        <position position="1"/>
    </location>
</feature>
<dbReference type="SMART" id="SM00280">
    <property type="entry name" value="KAZAL"/>
    <property type="match status" value="1"/>
</dbReference>
<dbReference type="PANTHER" id="PTHR10913:SF45">
    <property type="entry name" value="FOLLISTATIN, ISOFORM A-RELATED"/>
    <property type="match status" value="1"/>
</dbReference>
<dbReference type="Gene3D" id="3.30.60.30">
    <property type="match status" value="1"/>
</dbReference>
<dbReference type="Pfam" id="PF07648">
    <property type="entry name" value="Kazal_2"/>
    <property type="match status" value="1"/>
</dbReference>
<keyword evidence="6" id="KW-1185">Reference proteome</keyword>
<protein>
    <recommendedName>
        <fullName evidence="4">Kazal-like domain-containing protein</fullName>
    </recommendedName>
</protein>
<evidence type="ECO:0000256" key="2">
    <source>
        <dbReference type="ARBA" id="ARBA00022900"/>
    </source>
</evidence>
<dbReference type="EMBL" id="DS474740">
    <property type="protein sequence ID" value="EDO26780.1"/>
    <property type="molecule type" value="Genomic_DNA"/>
</dbReference>
<evidence type="ECO:0000313" key="5">
    <source>
        <dbReference type="EMBL" id="EDO26780.1"/>
    </source>
</evidence>
<dbReference type="Proteomes" id="UP000001593">
    <property type="component" value="Unassembled WGS sequence"/>
</dbReference>
<dbReference type="OMA" id="ISRMGEC"/>
<dbReference type="InterPro" id="IPR036058">
    <property type="entry name" value="Kazal_dom_sf"/>
</dbReference>
<dbReference type="InParanoid" id="A7TB37"/>
<gene>
    <name evidence="5" type="ORF">NEMVEDRAFT_v1g9249</name>
</gene>
<organism evidence="5 6">
    <name type="scientific">Nematostella vectensis</name>
    <name type="common">Starlet sea anemone</name>
    <dbReference type="NCBI Taxonomy" id="45351"/>
    <lineage>
        <taxon>Eukaryota</taxon>
        <taxon>Metazoa</taxon>
        <taxon>Cnidaria</taxon>
        <taxon>Anthozoa</taxon>
        <taxon>Hexacorallia</taxon>
        <taxon>Actiniaria</taxon>
        <taxon>Edwardsiidae</taxon>
        <taxon>Nematostella</taxon>
    </lineage>
</organism>
<keyword evidence="3" id="KW-1015">Disulfide bond</keyword>
<keyword evidence="1" id="KW-0646">Protease inhibitor</keyword>
<dbReference type="PANTHER" id="PTHR10913">
    <property type="entry name" value="FOLLISTATIN-RELATED"/>
    <property type="match status" value="1"/>
</dbReference>
<name>A7TB37_NEMVE</name>
<reference evidence="5 6" key="1">
    <citation type="journal article" date="2007" name="Science">
        <title>Sea anemone genome reveals ancestral eumetazoan gene repertoire and genomic organization.</title>
        <authorList>
            <person name="Putnam N.H."/>
            <person name="Srivastava M."/>
            <person name="Hellsten U."/>
            <person name="Dirks B."/>
            <person name="Chapman J."/>
            <person name="Salamov A."/>
            <person name="Terry A."/>
            <person name="Shapiro H."/>
            <person name="Lindquist E."/>
            <person name="Kapitonov V.V."/>
            <person name="Jurka J."/>
            <person name="Genikhovich G."/>
            <person name="Grigoriev I.V."/>
            <person name="Lucas S.M."/>
            <person name="Steele R.E."/>
            <person name="Finnerty J.R."/>
            <person name="Technau U."/>
            <person name="Martindale M.Q."/>
            <person name="Rokhsar D.S."/>
        </authorList>
    </citation>
    <scope>NUCLEOTIDE SEQUENCE [LARGE SCALE GENOMIC DNA]</scope>
    <source>
        <strain evidence="6">CH2 X CH6</strain>
    </source>
</reference>
<keyword evidence="2" id="KW-0722">Serine protease inhibitor</keyword>
<proteinExistence type="predicted"/>
<evidence type="ECO:0000259" key="4">
    <source>
        <dbReference type="PROSITE" id="PS51465"/>
    </source>
</evidence>
<dbReference type="PROSITE" id="PS51465">
    <property type="entry name" value="KAZAL_2"/>
    <property type="match status" value="1"/>
</dbReference>
<dbReference type="AlphaFoldDB" id="A7TB37"/>
<sequence length="51" mass="5432">GQPVCECPMACTREYAPVCGSDGKTYPTECVMQVDACSKNKDIKVASKGEC</sequence>
<dbReference type="PhylomeDB" id="A7TB37"/>
<dbReference type="InterPro" id="IPR002350">
    <property type="entry name" value="Kazal_dom"/>
</dbReference>